<evidence type="ECO:0000256" key="2">
    <source>
        <dbReference type="ARBA" id="ARBA00006099"/>
    </source>
</evidence>
<protein>
    <submittedName>
        <fullName evidence="7">Sulfate-binding protein</fullName>
    </submittedName>
</protein>
<evidence type="ECO:0000256" key="4">
    <source>
        <dbReference type="ARBA" id="ARBA00022729"/>
    </source>
</evidence>
<organism evidence="7 8">
    <name type="scientific">Blautia luti</name>
    <dbReference type="NCBI Taxonomy" id="89014"/>
    <lineage>
        <taxon>Bacteria</taxon>
        <taxon>Bacillati</taxon>
        <taxon>Bacillota</taxon>
        <taxon>Clostridia</taxon>
        <taxon>Lachnospirales</taxon>
        <taxon>Lachnospiraceae</taxon>
        <taxon>Blautia</taxon>
    </lineage>
</organism>
<keyword evidence="5" id="KW-0574">Periplasm</keyword>
<keyword evidence="3" id="KW-0813">Transport</keyword>
<evidence type="ECO:0000256" key="1">
    <source>
        <dbReference type="ARBA" id="ARBA00004418"/>
    </source>
</evidence>
<gene>
    <name evidence="7" type="primary">sbp_2</name>
    <name evidence="7" type="ORF">RSSSTS7063_03358</name>
</gene>
<dbReference type="GO" id="GO:1901681">
    <property type="term" value="F:sulfur compound binding"/>
    <property type="evidence" value="ECO:0007669"/>
    <property type="project" value="InterPro"/>
</dbReference>
<dbReference type="NCBIfam" id="NF008022">
    <property type="entry name" value="PRK10752.1"/>
    <property type="match status" value="1"/>
</dbReference>
<dbReference type="GO" id="GO:1902358">
    <property type="term" value="P:sulfate transmembrane transport"/>
    <property type="evidence" value="ECO:0007669"/>
    <property type="project" value="InterPro"/>
</dbReference>
<dbReference type="NCBIfam" id="NF008106">
    <property type="entry name" value="PRK10852.1"/>
    <property type="match status" value="1"/>
</dbReference>
<dbReference type="GO" id="GO:0140104">
    <property type="term" value="F:molecular carrier activity"/>
    <property type="evidence" value="ECO:0007669"/>
    <property type="project" value="InterPro"/>
</dbReference>
<evidence type="ECO:0000313" key="7">
    <source>
        <dbReference type="EMBL" id="VUX38612.1"/>
    </source>
</evidence>
<evidence type="ECO:0000256" key="6">
    <source>
        <dbReference type="SAM" id="SignalP"/>
    </source>
</evidence>
<comment type="similarity">
    <text evidence="2">Belongs to the prokaryotic sulfate-binding protein family.</text>
</comment>
<sequence>MKRKWKSATAALLAAVTIGSLTGANAYAADSVSITNVSYDPTRELYEQYNKIFQKHWKEKTGQDVVDITQSHGGSGKQALEVANGLEADVVTLALEYDVDAIQDAGLIDDGWVDEFPEDSAPYTSTIVFLVRKGNPKNIKDWDDLVKKDVGVITPNPKTSGGARWNYLAAWAYAKDKYNGDEDKIKEFIGDLYKNVLVLDTGARGATTSFVENGQGDVLIAWENEAYLSVKDYPDDYEIVTPSISILAQPSVAVVDKVVDKRGTRDVAEEYLNYLYSDEAQRIAGDNYYRPSNQDILKEYSDVFDLDINLVTIDDFGGWKKAQETHFSDGGIFDQIYEG</sequence>
<dbReference type="PROSITE" id="PS00757">
    <property type="entry name" value="PROK_SULFATE_BIND_2"/>
    <property type="match status" value="1"/>
</dbReference>
<dbReference type="Proteomes" id="UP000408482">
    <property type="component" value="Unassembled WGS sequence"/>
</dbReference>
<feature type="signal peptide" evidence="6">
    <location>
        <begin position="1"/>
        <end position="28"/>
    </location>
</feature>
<accession>A0A564W3P7</accession>
<evidence type="ECO:0000256" key="5">
    <source>
        <dbReference type="ARBA" id="ARBA00022764"/>
    </source>
</evidence>
<keyword evidence="8" id="KW-1185">Reference proteome</keyword>
<dbReference type="NCBIfam" id="TIGR00971">
    <property type="entry name" value="3a0106s03"/>
    <property type="match status" value="1"/>
</dbReference>
<dbReference type="AlphaFoldDB" id="A0A564W3P7"/>
<dbReference type="InterPro" id="IPR034408">
    <property type="entry name" value="Sulphate/thiosulphate_BS"/>
</dbReference>
<feature type="chain" id="PRO_5021789471" evidence="6">
    <location>
        <begin position="29"/>
        <end position="339"/>
    </location>
</feature>
<reference evidence="7 8" key="1">
    <citation type="submission" date="2019-07" db="EMBL/GenBank/DDBJ databases">
        <authorList>
            <person name="Hibberd C M."/>
            <person name="Gehrig L. J."/>
            <person name="Chang H.-W."/>
            <person name="Venkatesh S."/>
        </authorList>
    </citation>
    <scope>NUCLEOTIDE SEQUENCE [LARGE SCALE GENOMIC DNA]</scope>
    <source>
        <strain evidence="7">Blautia_luti_SSTS_Bg7063</strain>
    </source>
</reference>
<dbReference type="EMBL" id="CABHNW010000077">
    <property type="protein sequence ID" value="VUX38612.1"/>
    <property type="molecule type" value="Genomic_DNA"/>
</dbReference>
<dbReference type="PANTHER" id="PTHR30368">
    <property type="entry name" value="SULFATE-BINDING PROTEIN"/>
    <property type="match status" value="1"/>
</dbReference>
<name>A0A564W3P7_9FIRM</name>
<dbReference type="RefSeq" id="WP_144093821.1">
    <property type="nucleotide sequence ID" value="NZ_CABHMX010000044.1"/>
</dbReference>
<dbReference type="GO" id="GO:0042597">
    <property type="term" value="C:periplasmic space"/>
    <property type="evidence" value="ECO:0007669"/>
    <property type="project" value="UniProtKB-SubCell"/>
</dbReference>
<keyword evidence="4 6" id="KW-0732">Signal</keyword>
<proteinExistence type="inferred from homology"/>
<dbReference type="Gene3D" id="3.40.190.10">
    <property type="entry name" value="Periplasmic binding protein-like II"/>
    <property type="match status" value="2"/>
</dbReference>
<dbReference type="CDD" id="cd01005">
    <property type="entry name" value="PBP2_CysP"/>
    <property type="match status" value="1"/>
</dbReference>
<evidence type="ECO:0000256" key="3">
    <source>
        <dbReference type="ARBA" id="ARBA00022448"/>
    </source>
</evidence>
<dbReference type="SUPFAM" id="SSF53850">
    <property type="entry name" value="Periplasmic binding protein-like II"/>
    <property type="match status" value="1"/>
</dbReference>
<comment type="subcellular location">
    <subcellularLocation>
        <location evidence="1">Periplasm</location>
    </subcellularLocation>
</comment>
<dbReference type="PANTHER" id="PTHR30368:SF1">
    <property type="entry name" value="THIOSULFATE-BINDING PROTEIN"/>
    <property type="match status" value="1"/>
</dbReference>
<evidence type="ECO:0000313" key="8">
    <source>
        <dbReference type="Proteomes" id="UP000408482"/>
    </source>
</evidence>
<dbReference type="Pfam" id="PF13531">
    <property type="entry name" value="SBP_bac_11"/>
    <property type="match status" value="1"/>
</dbReference>
<dbReference type="InterPro" id="IPR005669">
    <property type="entry name" value="Thiosulph/SO4-bd"/>
</dbReference>